<accession>A0A1T4YQ92</accession>
<evidence type="ECO:0000256" key="2">
    <source>
        <dbReference type="ARBA" id="ARBA00022963"/>
    </source>
</evidence>
<dbReference type="InterPro" id="IPR016035">
    <property type="entry name" value="Acyl_Trfase/lysoPLipase"/>
</dbReference>
<feature type="short sequence motif" description="GXGXXG" evidence="4">
    <location>
        <begin position="41"/>
        <end position="46"/>
    </location>
</feature>
<dbReference type="OrthoDB" id="9770965at2"/>
<dbReference type="PANTHER" id="PTHR14226">
    <property type="entry name" value="NEUROPATHY TARGET ESTERASE/SWISS CHEESE D.MELANOGASTER"/>
    <property type="match status" value="1"/>
</dbReference>
<evidence type="ECO:0000256" key="1">
    <source>
        <dbReference type="ARBA" id="ARBA00022801"/>
    </source>
</evidence>
<dbReference type="CDD" id="cd07205">
    <property type="entry name" value="Pat_PNPLA6_PNPLA7_NTE1_like"/>
    <property type="match status" value="1"/>
</dbReference>
<evidence type="ECO:0000259" key="6">
    <source>
        <dbReference type="PROSITE" id="PS51635"/>
    </source>
</evidence>
<dbReference type="PANTHER" id="PTHR14226:SF29">
    <property type="entry name" value="NEUROPATHY TARGET ESTERASE SWS"/>
    <property type="match status" value="1"/>
</dbReference>
<evidence type="ECO:0000256" key="3">
    <source>
        <dbReference type="ARBA" id="ARBA00023098"/>
    </source>
</evidence>
<dbReference type="Gene3D" id="3.40.1090.10">
    <property type="entry name" value="Cytosolic phospholipase A2 catalytic domain"/>
    <property type="match status" value="2"/>
</dbReference>
<reference evidence="8" key="1">
    <citation type="submission" date="2017-02" db="EMBL/GenBank/DDBJ databases">
        <authorList>
            <person name="Varghese N."/>
            <person name="Submissions S."/>
        </authorList>
    </citation>
    <scope>NUCLEOTIDE SEQUENCE [LARGE SCALE GENOMIC DNA]</scope>
    <source>
        <strain evidence="8">ATCC 700200</strain>
    </source>
</reference>
<dbReference type="Pfam" id="PF01734">
    <property type="entry name" value="Patatin"/>
    <property type="match status" value="1"/>
</dbReference>
<feature type="compositionally biased region" description="Pro residues" evidence="5">
    <location>
        <begin position="1"/>
        <end position="10"/>
    </location>
</feature>
<evidence type="ECO:0000313" key="8">
    <source>
        <dbReference type="Proteomes" id="UP000190774"/>
    </source>
</evidence>
<keyword evidence="3 4" id="KW-0443">Lipid metabolism</keyword>
<dbReference type="Proteomes" id="UP000190774">
    <property type="component" value="Unassembled WGS sequence"/>
</dbReference>
<protein>
    <submittedName>
        <fullName evidence="7">NTE family protein</fullName>
    </submittedName>
</protein>
<dbReference type="SUPFAM" id="SSF52151">
    <property type="entry name" value="FabD/lysophospholipase-like"/>
    <property type="match status" value="1"/>
</dbReference>
<feature type="active site" description="Proton acceptor" evidence="4">
    <location>
        <position position="187"/>
    </location>
</feature>
<dbReference type="AlphaFoldDB" id="A0A1T4YQ92"/>
<sequence length="346" mass="37080">MNPNLNPSPPGWMRNAEDLGGGGGCPLPPLSGPRVGLALSGGGARGLAHIGVLQVLEENDIPIAAIAGTSMGAYVGALYAAGFKSEDLQSLAQEIKDRRTLLRLLDPVFPPSSGLIRGNKIRRHLERSLGNRTFDDLNIPLLIVATDLDTLSPYVFDSGPLGAAVQASAAIPGICAPVHLNGRRFTDGGAAEPLPASLLQGRFALDSIIAVNVLPTTQDILHCRDAAFGAPPESNSFWKHPLRALLKPINLLAYGNVMDTFRRGLMAAQLGLAEKECRRADVVIHPFFCESTWFDFENFDRYITAGRRAAEEALPRIRALLDKVNSNQNPDHENSIDNPCLGLCAA</sequence>
<organism evidence="7 8">
    <name type="scientific">Prosthecobacter debontii</name>
    <dbReference type="NCBI Taxonomy" id="48467"/>
    <lineage>
        <taxon>Bacteria</taxon>
        <taxon>Pseudomonadati</taxon>
        <taxon>Verrucomicrobiota</taxon>
        <taxon>Verrucomicrobiia</taxon>
        <taxon>Verrucomicrobiales</taxon>
        <taxon>Verrucomicrobiaceae</taxon>
        <taxon>Prosthecobacter</taxon>
    </lineage>
</organism>
<dbReference type="InterPro" id="IPR002641">
    <property type="entry name" value="PNPLA_dom"/>
</dbReference>
<keyword evidence="2 4" id="KW-0442">Lipid degradation</keyword>
<feature type="active site" description="Nucleophile" evidence="4">
    <location>
        <position position="70"/>
    </location>
</feature>
<dbReference type="RefSeq" id="WP_078814976.1">
    <property type="nucleotide sequence ID" value="NZ_FUYE01000015.1"/>
</dbReference>
<evidence type="ECO:0000256" key="5">
    <source>
        <dbReference type="SAM" id="MobiDB-lite"/>
    </source>
</evidence>
<dbReference type="GO" id="GO:0016042">
    <property type="term" value="P:lipid catabolic process"/>
    <property type="evidence" value="ECO:0007669"/>
    <property type="project" value="UniProtKB-UniRule"/>
</dbReference>
<dbReference type="GO" id="GO:0016787">
    <property type="term" value="F:hydrolase activity"/>
    <property type="evidence" value="ECO:0007669"/>
    <property type="project" value="UniProtKB-UniRule"/>
</dbReference>
<dbReference type="STRING" id="48467.SAMN02745166_03808"/>
<feature type="domain" description="PNPLA" evidence="6">
    <location>
        <begin position="37"/>
        <end position="200"/>
    </location>
</feature>
<proteinExistence type="predicted"/>
<dbReference type="PROSITE" id="PS51635">
    <property type="entry name" value="PNPLA"/>
    <property type="match status" value="1"/>
</dbReference>
<feature type="short sequence motif" description="DGA/G" evidence="4">
    <location>
        <begin position="187"/>
        <end position="189"/>
    </location>
</feature>
<keyword evidence="1 4" id="KW-0378">Hydrolase</keyword>
<evidence type="ECO:0000313" key="7">
    <source>
        <dbReference type="EMBL" id="SKB03441.1"/>
    </source>
</evidence>
<dbReference type="EMBL" id="FUYE01000015">
    <property type="protein sequence ID" value="SKB03441.1"/>
    <property type="molecule type" value="Genomic_DNA"/>
</dbReference>
<dbReference type="InterPro" id="IPR050301">
    <property type="entry name" value="NTE"/>
</dbReference>
<keyword evidence="8" id="KW-1185">Reference proteome</keyword>
<feature type="short sequence motif" description="GXSXG" evidence="4">
    <location>
        <begin position="68"/>
        <end position="72"/>
    </location>
</feature>
<gene>
    <name evidence="7" type="ORF">SAMN02745166_03808</name>
</gene>
<evidence type="ECO:0000256" key="4">
    <source>
        <dbReference type="PROSITE-ProRule" id="PRU01161"/>
    </source>
</evidence>
<feature type="region of interest" description="Disordered" evidence="5">
    <location>
        <begin position="1"/>
        <end position="27"/>
    </location>
</feature>
<name>A0A1T4YQ92_9BACT</name>